<comment type="caution">
    <text evidence="11">The sequence shown here is derived from an EMBL/GenBank/DDBJ whole genome shotgun (WGS) entry which is preliminary data.</text>
</comment>
<reference evidence="11" key="1">
    <citation type="submission" date="2023-04" db="EMBL/GenBank/DDBJ databases">
        <title>Phytophthora fragariaefolia NBRC 109709.</title>
        <authorList>
            <person name="Ichikawa N."/>
            <person name="Sato H."/>
            <person name="Tonouchi N."/>
        </authorList>
    </citation>
    <scope>NUCLEOTIDE SEQUENCE</scope>
    <source>
        <strain evidence="11">NBRC 109709</strain>
    </source>
</reference>
<dbReference type="PROSITE" id="PS00889">
    <property type="entry name" value="CNMP_BINDING_2"/>
    <property type="match status" value="1"/>
</dbReference>
<feature type="region of interest" description="Disordered" evidence="9">
    <location>
        <begin position="211"/>
        <end position="230"/>
    </location>
</feature>
<evidence type="ECO:0000256" key="5">
    <source>
        <dbReference type="ARBA" id="ARBA00023065"/>
    </source>
</evidence>
<keyword evidence="5" id="KW-0406">Ion transport</keyword>
<name>A0A9W7CPW5_9STRA</name>
<dbReference type="PANTHER" id="PTHR45638">
    <property type="entry name" value="CYCLIC NUCLEOTIDE-GATED CATION CHANNEL SUBUNIT A"/>
    <property type="match status" value="1"/>
</dbReference>
<protein>
    <submittedName>
        <fullName evidence="11">Unnamed protein product</fullName>
    </submittedName>
</protein>
<evidence type="ECO:0000256" key="6">
    <source>
        <dbReference type="ARBA" id="ARBA00023136"/>
    </source>
</evidence>
<dbReference type="Pfam" id="PF00027">
    <property type="entry name" value="cNMP_binding"/>
    <property type="match status" value="1"/>
</dbReference>
<proteinExistence type="predicted"/>
<dbReference type="Gene3D" id="2.60.120.10">
    <property type="entry name" value="Jelly Rolls"/>
    <property type="match status" value="1"/>
</dbReference>
<keyword evidence="6" id="KW-0472">Membrane</keyword>
<feature type="region of interest" description="Disordered" evidence="9">
    <location>
        <begin position="252"/>
        <end position="287"/>
    </location>
</feature>
<dbReference type="SUPFAM" id="SSF51206">
    <property type="entry name" value="cAMP-binding domain-like"/>
    <property type="match status" value="1"/>
</dbReference>
<feature type="domain" description="Cyclic nucleotide-binding" evidence="10">
    <location>
        <begin position="61"/>
        <end position="160"/>
    </location>
</feature>
<comment type="subcellular location">
    <subcellularLocation>
        <location evidence="1">Membrane</location>
        <topology evidence="1">Multi-pass membrane protein</topology>
    </subcellularLocation>
</comment>
<keyword evidence="12" id="KW-1185">Reference proteome</keyword>
<dbReference type="InterPro" id="IPR018488">
    <property type="entry name" value="cNMP-bd_CS"/>
</dbReference>
<feature type="compositionally biased region" description="Polar residues" evidence="9">
    <location>
        <begin position="262"/>
        <end position="277"/>
    </location>
</feature>
<dbReference type="Proteomes" id="UP001165121">
    <property type="component" value="Unassembled WGS sequence"/>
</dbReference>
<dbReference type="InterPro" id="IPR000595">
    <property type="entry name" value="cNMP-bd_dom"/>
</dbReference>
<keyword evidence="2" id="KW-0813">Transport</keyword>
<sequence length="382" mass="42504">MSARELPVKLRMEIREFYHNTRQSRESKLNSEQQILNELSSKLRSKIALSINDQFLRKFPFFTGSEPNFLMELALNMRVIHFAPLEDAIIEGEIGHEMFFIFRGAVEIVKNNVRVGILGENQYFGEMAILSPDNRRTATVRTLCFCELRMLSRARFLEALALFPAMQSKMAQIAQCRTAPNPEAANEKQKQKGPQFNGSNIMSIAAAALSLSPPTAKPESRTSNTGRSHVATVAPETRPAVRWTMAAVSKGTPAATMPPLPTSQTFKPPSPTRQSSAARLPLEQRPSERFTTHIRTPTSVRINSNVRRNSGNLGAAGVSAGMSIMINEVSSLLEEATRRQDMLLSLVLKLKNDLERIQKPDPSRVDRKTSENLPDSLTSGTK</sequence>
<dbReference type="GO" id="GO:0005221">
    <property type="term" value="F:intracellularly cyclic nucleotide-activated monoatomic cation channel activity"/>
    <property type="evidence" value="ECO:0007669"/>
    <property type="project" value="InterPro"/>
</dbReference>
<dbReference type="GO" id="GO:0016020">
    <property type="term" value="C:membrane"/>
    <property type="evidence" value="ECO:0007669"/>
    <property type="project" value="UniProtKB-SubCell"/>
</dbReference>
<feature type="region of interest" description="Disordered" evidence="9">
    <location>
        <begin position="358"/>
        <end position="382"/>
    </location>
</feature>
<dbReference type="EMBL" id="BSXT01001040">
    <property type="protein sequence ID" value="GMF37824.1"/>
    <property type="molecule type" value="Genomic_DNA"/>
</dbReference>
<keyword evidence="4" id="KW-1133">Transmembrane helix</keyword>
<evidence type="ECO:0000313" key="11">
    <source>
        <dbReference type="EMBL" id="GMF37824.1"/>
    </source>
</evidence>
<keyword evidence="7" id="KW-1071">Ligand-gated ion channel</keyword>
<evidence type="ECO:0000259" key="10">
    <source>
        <dbReference type="PROSITE" id="PS50042"/>
    </source>
</evidence>
<dbReference type="PROSITE" id="PS50042">
    <property type="entry name" value="CNMP_BINDING_3"/>
    <property type="match status" value="1"/>
</dbReference>
<gene>
    <name evidence="11" type="ORF">Pfra01_001071000</name>
</gene>
<evidence type="ECO:0000256" key="8">
    <source>
        <dbReference type="ARBA" id="ARBA00023303"/>
    </source>
</evidence>
<feature type="compositionally biased region" description="Polar residues" evidence="9">
    <location>
        <begin position="371"/>
        <end position="382"/>
    </location>
</feature>
<dbReference type="GO" id="GO:0044877">
    <property type="term" value="F:protein-containing complex binding"/>
    <property type="evidence" value="ECO:0007669"/>
    <property type="project" value="TreeGrafter"/>
</dbReference>
<dbReference type="AlphaFoldDB" id="A0A9W7CPW5"/>
<dbReference type="Gene3D" id="1.10.287.630">
    <property type="entry name" value="Helix hairpin bin"/>
    <property type="match status" value="1"/>
</dbReference>
<evidence type="ECO:0000256" key="4">
    <source>
        <dbReference type="ARBA" id="ARBA00022989"/>
    </source>
</evidence>
<feature type="compositionally biased region" description="Basic and acidic residues" evidence="9">
    <location>
        <begin position="358"/>
        <end position="370"/>
    </location>
</feature>
<dbReference type="InterPro" id="IPR014710">
    <property type="entry name" value="RmlC-like_jellyroll"/>
</dbReference>
<evidence type="ECO:0000256" key="2">
    <source>
        <dbReference type="ARBA" id="ARBA00022448"/>
    </source>
</evidence>
<keyword evidence="8" id="KW-0407">Ion channel</keyword>
<evidence type="ECO:0000256" key="7">
    <source>
        <dbReference type="ARBA" id="ARBA00023286"/>
    </source>
</evidence>
<dbReference type="InterPro" id="IPR018490">
    <property type="entry name" value="cNMP-bd_dom_sf"/>
</dbReference>
<dbReference type="CDD" id="cd00038">
    <property type="entry name" value="CAP_ED"/>
    <property type="match status" value="1"/>
</dbReference>
<accession>A0A9W7CPW5</accession>
<keyword evidence="3" id="KW-0812">Transmembrane</keyword>
<evidence type="ECO:0000256" key="9">
    <source>
        <dbReference type="SAM" id="MobiDB-lite"/>
    </source>
</evidence>
<dbReference type="OrthoDB" id="421226at2759"/>
<dbReference type="InterPro" id="IPR050866">
    <property type="entry name" value="CNG_cation_channel"/>
</dbReference>
<evidence type="ECO:0000256" key="1">
    <source>
        <dbReference type="ARBA" id="ARBA00004141"/>
    </source>
</evidence>
<evidence type="ECO:0000256" key="3">
    <source>
        <dbReference type="ARBA" id="ARBA00022692"/>
    </source>
</evidence>
<organism evidence="11 12">
    <name type="scientific">Phytophthora fragariaefolia</name>
    <dbReference type="NCBI Taxonomy" id="1490495"/>
    <lineage>
        <taxon>Eukaryota</taxon>
        <taxon>Sar</taxon>
        <taxon>Stramenopiles</taxon>
        <taxon>Oomycota</taxon>
        <taxon>Peronosporomycetes</taxon>
        <taxon>Peronosporales</taxon>
        <taxon>Peronosporaceae</taxon>
        <taxon>Phytophthora</taxon>
    </lineage>
</organism>
<dbReference type="SMART" id="SM00100">
    <property type="entry name" value="cNMP"/>
    <property type="match status" value="1"/>
</dbReference>
<dbReference type="PANTHER" id="PTHR45638:SF11">
    <property type="entry name" value="CYCLIC NUCLEOTIDE-GATED CATION CHANNEL SUBUNIT A"/>
    <property type="match status" value="1"/>
</dbReference>
<evidence type="ECO:0000313" key="12">
    <source>
        <dbReference type="Proteomes" id="UP001165121"/>
    </source>
</evidence>